<dbReference type="PANTHER" id="PTHR30329:SF21">
    <property type="entry name" value="LIPOPROTEIN YIAD-RELATED"/>
    <property type="match status" value="1"/>
</dbReference>
<evidence type="ECO:0000259" key="3">
    <source>
        <dbReference type="PROSITE" id="PS51123"/>
    </source>
</evidence>
<feature type="domain" description="OmpA-like" evidence="3">
    <location>
        <begin position="182"/>
        <end position="301"/>
    </location>
</feature>
<dbReference type="AlphaFoldDB" id="A0A9X1F427"/>
<evidence type="ECO:0000313" key="5">
    <source>
        <dbReference type="Proteomes" id="UP001138681"/>
    </source>
</evidence>
<dbReference type="PROSITE" id="PS51123">
    <property type="entry name" value="OMPA_2"/>
    <property type="match status" value="1"/>
</dbReference>
<comment type="caution">
    <text evidence="4">The sequence shown here is derived from an EMBL/GenBank/DDBJ whole genome shotgun (WGS) entry which is preliminary data.</text>
</comment>
<keyword evidence="1" id="KW-0472">Membrane</keyword>
<keyword evidence="5" id="KW-1185">Reference proteome</keyword>
<reference evidence="4" key="1">
    <citation type="submission" date="2021-04" db="EMBL/GenBank/DDBJ databases">
        <authorList>
            <person name="Pira H."/>
            <person name="Risdian C."/>
            <person name="Wink J."/>
        </authorList>
    </citation>
    <scope>NUCLEOTIDE SEQUENCE</scope>
    <source>
        <strain evidence="4">WH158</strain>
    </source>
</reference>
<dbReference type="RefSeq" id="WP_218404923.1">
    <property type="nucleotide sequence ID" value="NZ_JAGSPC010000001.1"/>
</dbReference>
<name>A0A9X1F427_9SPHN</name>
<protein>
    <submittedName>
        <fullName evidence="4">OmpA family protein</fullName>
    </submittedName>
</protein>
<feature type="chain" id="PRO_5040717669" evidence="2">
    <location>
        <begin position="24"/>
        <end position="307"/>
    </location>
</feature>
<organism evidence="4 5">
    <name type="scientific">Erythrobacter crassostreae</name>
    <dbReference type="NCBI Taxonomy" id="2828328"/>
    <lineage>
        <taxon>Bacteria</taxon>
        <taxon>Pseudomonadati</taxon>
        <taxon>Pseudomonadota</taxon>
        <taxon>Alphaproteobacteria</taxon>
        <taxon>Sphingomonadales</taxon>
        <taxon>Erythrobacteraceae</taxon>
        <taxon>Erythrobacter/Porphyrobacter group</taxon>
        <taxon>Erythrobacter</taxon>
    </lineage>
</organism>
<gene>
    <name evidence="4" type="ORF">KCG46_09110</name>
</gene>
<dbReference type="PANTHER" id="PTHR30329">
    <property type="entry name" value="STATOR ELEMENT OF FLAGELLAR MOTOR COMPLEX"/>
    <property type="match status" value="1"/>
</dbReference>
<sequence>MKKFSLRSRGLAAAAVVSMAAPAALTAQDQGPVRVSAQTQGDVLTTVTGSPPADLSGLTEGPEIEGLISARDGDRLQVTSADGTSTVVTIGSGTVIKAKGGFLGLGRTALTEDALLNGLPVSVETVEWANRLVATEVGLKNKDLKTAAMIRSGTNQRFEQQGARITENTVATEALRGRFGDIDQYNVKGTTNVYFDSGKYNLSAESRSELCQAASQAEGMSNALLLVVGYTDSTGSYEINQELSEKRAGRVVNFLQQECSWKPYRMLTPTGMAASDPAADNDTAYGKAQNRRVAVNILVSKSAEGLN</sequence>
<dbReference type="InterPro" id="IPR006665">
    <property type="entry name" value="OmpA-like"/>
</dbReference>
<evidence type="ECO:0000313" key="4">
    <source>
        <dbReference type="EMBL" id="MBV7259727.1"/>
    </source>
</evidence>
<evidence type="ECO:0000256" key="2">
    <source>
        <dbReference type="SAM" id="SignalP"/>
    </source>
</evidence>
<dbReference type="CDD" id="cd07185">
    <property type="entry name" value="OmpA_C-like"/>
    <property type="match status" value="1"/>
</dbReference>
<dbReference type="InterPro" id="IPR050330">
    <property type="entry name" value="Bact_OuterMem_StrucFunc"/>
</dbReference>
<accession>A0A9X1F427</accession>
<feature type="signal peptide" evidence="2">
    <location>
        <begin position="1"/>
        <end position="23"/>
    </location>
</feature>
<dbReference type="EMBL" id="JAGSPC010000001">
    <property type="protein sequence ID" value="MBV7259727.1"/>
    <property type="molecule type" value="Genomic_DNA"/>
</dbReference>
<dbReference type="Pfam" id="PF00691">
    <property type="entry name" value="OmpA"/>
    <property type="match status" value="1"/>
</dbReference>
<proteinExistence type="predicted"/>
<keyword evidence="2" id="KW-0732">Signal</keyword>
<dbReference type="GO" id="GO:0016020">
    <property type="term" value="C:membrane"/>
    <property type="evidence" value="ECO:0007669"/>
    <property type="project" value="UniProtKB-UniRule"/>
</dbReference>
<evidence type="ECO:0000256" key="1">
    <source>
        <dbReference type="PROSITE-ProRule" id="PRU00473"/>
    </source>
</evidence>
<dbReference type="Proteomes" id="UP001138681">
    <property type="component" value="Unassembled WGS sequence"/>
</dbReference>